<keyword evidence="3" id="KW-0158">Chromosome</keyword>
<feature type="coiled-coil region" evidence="8">
    <location>
        <begin position="571"/>
        <end position="602"/>
    </location>
</feature>
<keyword evidence="5" id="KW-0808">Transferase</keyword>
<evidence type="ECO:0008006" key="16">
    <source>
        <dbReference type="Google" id="ProtNLM"/>
    </source>
</evidence>
<evidence type="ECO:0000256" key="4">
    <source>
        <dbReference type="ARBA" id="ARBA00022603"/>
    </source>
</evidence>
<dbReference type="Gene3D" id="2.30.30.140">
    <property type="match status" value="2"/>
</dbReference>
<name>A0ABY8TGS6_TETOB</name>
<feature type="domain" description="SET" evidence="10">
    <location>
        <begin position="220"/>
        <end position="339"/>
    </location>
</feature>
<feature type="domain" description="AWS" evidence="13">
    <location>
        <begin position="161"/>
        <end position="218"/>
    </location>
</feature>
<evidence type="ECO:0000256" key="9">
    <source>
        <dbReference type="SAM" id="MobiDB-lite"/>
    </source>
</evidence>
<keyword evidence="7" id="KW-0539">Nucleus</keyword>
<keyword evidence="8" id="KW-0175">Coiled coil</keyword>
<evidence type="ECO:0000256" key="1">
    <source>
        <dbReference type="ARBA" id="ARBA00004123"/>
    </source>
</evidence>
<dbReference type="Proteomes" id="UP001244341">
    <property type="component" value="Chromosome 1b"/>
</dbReference>
<feature type="region of interest" description="Disordered" evidence="9">
    <location>
        <begin position="616"/>
        <end position="640"/>
    </location>
</feature>
<feature type="domain" description="Post-SET" evidence="12">
    <location>
        <begin position="350"/>
        <end position="366"/>
    </location>
</feature>
<dbReference type="Gene3D" id="2.170.270.10">
    <property type="entry name" value="SET domain"/>
    <property type="match status" value="1"/>
</dbReference>
<accession>A0ABY8TGS6</accession>
<dbReference type="InterPro" id="IPR006560">
    <property type="entry name" value="AWS_dom"/>
</dbReference>
<feature type="domain" description="PWWP" evidence="11">
    <location>
        <begin position="35"/>
        <end position="98"/>
    </location>
</feature>
<dbReference type="Pfam" id="PF00855">
    <property type="entry name" value="PWWP"/>
    <property type="match status" value="1"/>
</dbReference>
<evidence type="ECO:0000256" key="7">
    <source>
        <dbReference type="ARBA" id="ARBA00023242"/>
    </source>
</evidence>
<feature type="compositionally biased region" description="Low complexity" evidence="9">
    <location>
        <begin position="431"/>
        <end position="446"/>
    </location>
</feature>
<evidence type="ECO:0000259" key="13">
    <source>
        <dbReference type="PROSITE" id="PS51215"/>
    </source>
</evidence>
<dbReference type="EMBL" id="CP126208">
    <property type="protein sequence ID" value="WIA08180.1"/>
    <property type="molecule type" value="Genomic_DNA"/>
</dbReference>
<evidence type="ECO:0000259" key="10">
    <source>
        <dbReference type="PROSITE" id="PS50280"/>
    </source>
</evidence>
<keyword evidence="4" id="KW-0489">Methyltransferase</keyword>
<feature type="region of interest" description="Disordered" evidence="9">
    <location>
        <begin position="425"/>
        <end position="478"/>
    </location>
</feature>
<sequence>MPPRKDGAVAAGQNECPGPLASVLAKPLLCRDAAASKVVYARVKGFPHWPAQVLSKQAAKQHLGNVTHKSKSDVPVIFFGTSEIAWVGAKDVASWEEGMRNTYHTKGRKNKKFIVALEQVRDFLSVTGERVSPHGWWPPKFEYLKRNLFVSRERPKRMPKDDVSVCNCRVEKVVLPDGSEALTGCGDNCLNRLSFIHCDPRTCPCGQACSNKPFHLLKAPQLDVFLTENRGHGVRMTQPLRRGNFVVEYAGEVIDTAELQRRMEASRESGEQHFYIMEMGPGLFIDARRKGNHARLLNSCCDPNCETQKWRDAATGEVRIGIFSTRDIREDEELTYDYMFEHYGLAGMAQGFKCQCGAKNCRGTMDVNPERKRDWGRRLEVFWEGDGVFYRGTVTGYSTSSGKHTIMYDDGDTERVKLDQVPHRWLDGDASPRSSAQAASGSPGPGAERRGPRISPLPVVQPLPAADSGSWSQTEQDAAEEGLGLNMAAQDLQGLSPCSVPGSAAAAAAAAGRPGSGRVARPLGLSPLGPRSAAAAAAAASFGGLAAGSELDPAAAAAAGVPAAAGRAIGLKRAAAAVAAAEEELEEDEEEEEEMYEDEAAADALVVLGMAAEAELGDAAQQQQQQQQHEPGTFQRPQVKRRRLGVPGYSSIEQEAQAAAAAAFNGGRGLGAWPHSSSTSSQSACGHLGWSAGNGAMDGASPLSPAGHLQGPQHLAQLPAGAAKHSMLAPGSSRPRSGAQVAAGRLSGSGGGSGSGREHNHQHALPHDDSMDVDGSGSGADEYLPLEQLMSGIRAIKSQGPAIFKAGSRSADRQCGAAGEQQLRQRWQQHAPAAAAAAAAAW</sequence>
<dbReference type="SMART" id="SM00293">
    <property type="entry name" value="PWWP"/>
    <property type="match status" value="1"/>
</dbReference>
<comment type="subcellular location">
    <subcellularLocation>
        <location evidence="2">Chromosome</location>
    </subcellularLocation>
    <subcellularLocation>
        <location evidence="1">Nucleus</location>
    </subcellularLocation>
</comment>
<dbReference type="SUPFAM" id="SSF82199">
    <property type="entry name" value="SET domain"/>
    <property type="match status" value="1"/>
</dbReference>
<dbReference type="InterPro" id="IPR003616">
    <property type="entry name" value="Post-SET_dom"/>
</dbReference>
<evidence type="ECO:0000256" key="8">
    <source>
        <dbReference type="SAM" id="Coils"/>
    </source>
</evidence>
<protein>
    <recommendedName>
        <fullName evidence="16">Histone-lysine N-methyltransferase</fullName>
    </recommendedName>
</protein>
<dbReference type="PROSITE" id="PS50868">
    <property type="entry name" value="POST_SET"/>
    <property type="match status" value="1"/>
</dbReference>
<evidence type="ECO:0000256" key="6">
    <source>
        <dbReference type="ARBA" id="ARBA00022691"/>
    </source>
</evidence>
<keyword evidence="15" id="KW-1185">Reference proteome</keyword>
<dbReference type="InterPro" id="IPR046341">
    <property type="entry name" value="SET_dom_sf"/>
</dbReference>
<evidence type="ECO:0000259" key="11">
    <source>
        <dbReference type="PROSITE" id="PS50812"/>
    </source>
</evidence>
<dbReference type="SMART" id="SM00570">
    <property type="entry name" value="AWS"/>
    <property type="match status" value="1"/>
</dbReference>
<evidence type="ECO:0000313" key="14">
    <source>
        <dbReference type="EMBL" id="WIA08180.1"/>
    </source>
</evidence>
<feature type="compositionally biased region" description="Basic and acidic residues" evidence="9">
    <location>
        <begin position="756"/>
        <end position="770"/>
    </location>
</feature>
<dbReference type="Pfam" id="PF00856">
    <property type="entry name" value="SET"/>
    <property type="match status" value="1"/>
</dbReference>
<evidence type="ECO:0000256" key="2">
    <source>
        <dbReference type="ARBA" id="ARBA00004286"/>
    </source>
</evidence>
<dbReference type="SUPFAM" id="SSF63748">
    <property type="entry name" value="Tudor/PWWP/MBT"/>
    <property type="match status" value="2"/>
</dbReference>
<dbReference type="CDD" id="cd05162">
    <property type="entry name" value="PWWP"/>
    <property type="match status" value="1"/>
</dbReference>
<dbReference type="InterPro" id="IPR050777">
    <property type="entry name" value="SET2_Histone-Lys_MeTrsfase"/>
</dbReference>
<feature type="region of interest" description="Disordered" evidence="9">
    <location>
        <begin position="720"/>
        <end position="782"/>
    </location>
</feature>
<organism evidence="14 15">
    <name type="scientific">Tetradesmus obliquus</name>
    <name type="common">Green alga</name>
    <name type="synonym">Acutodesmus obliquus</name>
    <dbReference type="NCBI Taxonomy" id="3088"/>
    <lineage>
        <taxon>Eukaryota</taxon>
        <taxon>Viridiplantae</taxon>
        <taxon>Chlorophyta</taxon>
        <taxon>core chlorophytes</taxon>
        <taxon>Chlorophyceae</taxon>
        <taxon>CS clade</taxon>
        <taxon>Sphaeropleales</taxon>
        <taxon>Scenedesmaceae</taxon>
        <taxon>Tetradesmus</taxon>
    </lineage>
</organism>
<proteinExistence type="predicted"/>
<dbReference type="PROSITE" id="PS50280">
    <property type="entry name" value="SET"/>
    <property type="match status" value="1"/>
</dbReference>
<dbReference type="Pfam" id="PF17907">
    <property type="entry name" value="AWS"/>
    <property type="match status" value="1"/>
</dbReference>
<dbReference type="SMART" id="SM00333">
    <property type="entry name" value="TUDOR"/>
    <property type="match status" value="1"/>
</dbReference>
<evidence type="ECO:0000313" key="15">
    <source>
        <dbReference type="Proteomes" id="UP001244341"/>
    </source>
</evidence>
<evidence type="ECO:0000256" key="5">
    <source>
        <dbReference type="ARBA" id="ARBA00022679"/>
    </source>
</evidence>
<dbReference type="PROSITE" id="PS50812">
    <property type="entry name" value="PWWP"/>
    <property type="match status" value="1"/>
</dbReference>
<dbReference type="InterPro" id="IPR001214">
    <property type="entry name" value="SET_dom"/>
</dbReference>
<reference evidence="14 15" key="1">
    <citation type="submission" date="2023-05" db="EMBL/GenBank/DDBJ databases">
        <title>A 100% complete, gapless, phased diploid assembly of the Scenedesmus obliquus UTEX 3031 genome.</title>
        <authorList>
            <person name="Biondi T.C."/>
            <person name="Hanschen E.R."/>
            <person name="Kwon T."/>
            <person name="Eng W."/>
            <person name="Kruse C.P.S."/>
            <person name="Koehler S.I."/>
            <person name="Kunde Y."/>
            <person name="Gleasner C.D."/>
            <person name="You Mak K.T."/>
            <person name="Polle J."/>
            <person name="Hovde B.T."/>
            <person name="Starkenburg S.R."/>
        </authorList>
    </citation>
    <scope>NUCLEOTIDE SEQUENCE [LARGE SCALE GENOMIC DNA]</scope>
    <source>
        <strain evidence="14 15">DOE0152z</strain>
    </source>
</reference>
<dbReference type="PROSITE" id="PS51215">
    <property type="entry name" value="AWS"/>
    <property type="match status" value="1"/>
</dbReference>
<dbReference type="InterPro" id="IPR000313">
    <property type="entry name" value="PWWP_dom"/>
</dbReference>
<keyword evidence="6" id="KW-0949">S-adenosyl-L-methionine</keyword>
<dbReference type="InterPro" id="IPR002999">
    <property type="entry name" value="Tudor"/>
</dbReference>
<evidence type="ECO:0000256" key="3">
    <source>
        <dbReference type="ARBA" id="ARBA00022454"/>
    </source>
</evidence>
<gene>
    <name evidence="14" type="ORF">OEZ85_007634</name>
</gene>
<evidence type="ECO:0000259" key="12">
    <source>
        <dbReference type="PROSITE" id="PS50868"/>
    </source>
</evidence>
<dbReference type="SMART" id="SM00317">
    <property type="entry name" value="SET"/>
    <property type="match status" value="1"/>
</dbReference>
<dbReference type="CDD" id="cd20404">
    <property type="entry name" value="Tudor_Agenet_AtEML-like"/>
    <property type="match status" value="1"/>
</dbReference>
<dbReference type="PANTHER" id="PTHR22884">
    <property type="entry name" value="SET DOMAIN PROTEINS"/>
    <property type="match status" value="1"/>
</dbReference>